<evidence type="ECO:0000313" key="1">
    <source>
        <dbReference type="EMBL" id="KUM46109.1"/>
    </source>
</evidence>
<gene>
    <name evidence="1" type="ORF">ABT39_MTgene1915</name>
</gene>
<name>A0A101LVG8_PICGL</name>
<reference evidence="1" key="1">
    <citation type="journal article" date="2015" name="Genome Biol. Evol.">
        <title>Organellar Genomes of White Spruce (Picea glauca): Assembly and Annotation.</title>
        <authorList>
            <person name="Jackman S.D."/>
            <person name="Warren R.L."/>
            <person name="Gibb E.A."/>
            <person name="Vandervalk B.P."/>
            <person name="Mohamadi H."/>
            <person name="Chu J."/>
            <person name="Raymond A."/>
            <person name="Pleasance S."/>
            <person name="Coope R."/>
            <person name="Wildung M.R."/>
            <person name="Ritland C.E."/>
            <person name="Bousquet J."/>
            <person name="Jones S.J."/>
            <person name="Bohlmann J."/>
            <person name="Birol I."/>
        </authorList>
    </citation>
    <scope>NUCLEOTIDE SEQUENCE [LARGE SCALE GENOMIC DNA]</scope>
    <source>
        <tissue evidence="1">Flushing bud</tissue>
    </source>
</reference>
<comment type="caution">
    <text evidence="1">The sequence shown here is derived from an EMBL/GenBank/DDBJ whole genome shotgun (WGS) entry which is preliminary data.</text>
</comment>
<dbReference type="EMBL" id="LKAM01000013">
    <property type="protein sequence ID" value="KUM46109.1"/>
    <property type="molecule type" value="Genomic_DNA"/>
</dbReference>
<sequence length="63" mass="6386">MAAAFPATAAPGSDACFGAWLAAGFDGRNSLGCAKKSEHNGMCRQPEHGRIYGGWPVGTGMGS</sequence>
<accession>A0A101LVG8</accession>
<organism evidence="1">
    <name type="scientific">Picea glauca</name>
    <name type="common">White spruce</name>
    <name type="synonym">Pinus glauca</name>
    <dbReference type="NCBI Taxonomy" id="3330"/>
    <lineage>
        <taxon>Eukaryota</taxon>
        <taxon>Viridiplantae</taxon>
        <taxon>Streptophyta</taxon>
        <taxon>Embryophyta</taxon>
        <taxon>Tracheophyta</taxon>
        <taxon>Spermatophyta</taxon>
        <taxon>Pinopsida</taxon>
        <taxon>Pinidae</taxon>
        <taxon>Conifers I</taxon>
        <taxon>Pinales</taxon>
        <taxon>Pinaceae</taxon>
        <taxon>Picea</taxon>
    </lineage>
</organism>
<proteinExistence type="predicted"/>
<geneLocation type="mitochondrion" evidence="1"/>
<protein>
    <submittedName>
        <fullName evidence="1">Uncharacterized protein</fullName>
    </submittedName>
</protein>
<keyword evidence="1" id="KW-0496">Mitochondrion</keyword>
<dbReference type="AlphaFoldDB" id="A0A101LVG8"/>